<accession>A0ABV4QUQ9</accession>
<dbReference type="Pfam" id="PF09664">
    <property type="entry name" value="DUF2399"/>
    <property type="match status" value="1"/>
</dbReference>
<feature type="domain" description="DUF2399" evidence="1">
    <location>
        <begin position="264"/>
        <end position="408"/>
    </location>
</feature>
<evidence type="ECO:0000259" key="2">
    <source>
        <dbReference type="Pfam" id="PF11796"/>
    </source>
</evidence>
<sequence>MSAAVDLPRLRRTLGDPELARLVAALARRIELGRTLSGRLILSRPSEAELRAIRALLGSGRAGVRGGSVAVPLDRVAATLAQAAIAPDLHSAVQALAGPITPRAVAAAAEETARDAAERALVAGRHAGTAWYRAWAEALTTDGTLTRLIHRGDTALIGAAVSVLDLLPAPGSPLPVIAERATGDTKALSGTPLAGLVQRALVHRAQADQPRGAEAERALWESVGVIIDDLSSQVLVLGLAADGEGPLADWLTQAAARRTPFRITLHQLVTMPIERSATVVHVCENPSVLRAAVSAPVAMPLICTEGIPSAACNRLLTSIAGTGAQIRWRGDFDWTGLRTTASAIDRYGAEPWRMSTADYETALAAGDSEPLRGSPASSPWDPVLAARMRRAGRAVMEERLVPLLLSDLSETAPGGPAVNISAT</sequence>
<dbReference type="Pfam" id="PF11796">
    <property type="entry name" value="DUF3323"/>
    <property type="match status" value="1"/>
</dbReference>
<keyword evidence="4" id="KW-1185">Reference proteome</keyword>
<protein>
    <submittedName>
        <fullName evidence="3">TIGR02679 family protein</fullName>
    </submittedName>
</protein>
<dbReference type="InterPro" id="IPR013495">
    <property type="entry name" value="CHP02679"/>
</dbReference>
<organism evidence="3 4">
    <name type="scientific">Actinomadura chokoriensis</name>
    <dbReference type="NCBI Taxonomy" id="454156"/>
    <lineage>
        <taxon>Bacteria</taxon>
        <taxon>Bacillati</taxon>
        <taxon>Actinomycetota</taxon>
        <taxon>Actinomycetes</taxon>
        <taxon>Streptosporangiales</taxon>
        <taxon>Thermomonosporaceae</taxon>
        <taxon>Actinomadura</taxon>
    </lineage>
</organism>
<proteinExistence type="predicted"/>
<gene>
    <name evidence="3" type="ORF">SM436_11660</name>
</gene>
<dbReference type="Proteomes" id="UP001569904">
    <property type="component" value="Unassembled WGS sequence"/>
</dbReference>
<dbReference type="NCBIfam" id="TIGR02679">
    <property type="entry name" value="TIGR02679 family protein"/>
    <property type="match status" value="1"/>
</dbReference>
<dbReference type="RefSeq" id="WP_371940732.1">
    <property type="nucleotide sequence ID" value="NZ_JAXCEH010000005.1"/>
</dbReference>
<reference evidence="3 4" key="1">
    <citation type="submission" date="2023-11" db="EMBL/GenBank/DDBJ databases">
        <title>Actinomadura monticuli sp. nov., isolated from volcanic ash.</title>
        <authorList>
            <person name="Lee S.D."/>
            <person name="Yang H."/>
            <person name="Kim I.S."/>
        </authorList>
    </citation>
    <scope>NUCLEOTIDE SEQUENCE [LARGE SCALE GENOMIC DNA]</scope>
    <source>
        <strain evidence="3 4">DSM 45346</strain>
    </source>
</reference>
<dbReference type="EMBL" id="JAXCEH010000005">
    <property type="protein sequence ID" value="MFA1554342.1"/>
    <property type="molecule type" value="Genomic_DNA"/>
</dbReference>
<evidence type="ECO:0000313" key="3">
    <source>
        <dbReference type="EMBL" id="MFA1554342.1"/>
    </source>
</evidence>
<evidence type="ECO:0000259" key="1">
    <source>
        <dbReference type="Pfam" id="PF09664"/>
    </source>
</evidence>
<dbReference type="InterPro" id="IPR024465">
    <property type="entry name" value="DUF2399"/>
</dbReference>
<evidence type="ECO:0000313" key="4">
    <source>
        <dbReference type="Proteomes" id="UP001569904"/>
    </source>
</evidence>
<dbReference type="InterPro" id="IPR024466">
    <property type="entry name" value="CHP02679_N"/>
</dbReference>
<comment type="caution">
    <text evidence="3">The sequence shown here is derived from an EMBL/GenBank/DDBJ whole genome shotgun (WGS) entry which is preliminary data.</text>
</comment>
<name>A0ABV4QUQ9_9ACTN</name>
<feature type="domain" description="Conserved hypothetical protein CHP02679 N terminus" evidence="2">
    <location>
        <begin position="37"/>
        <end position="240"/>
    </location>
</feature>